<gene>
    <name evidence="1" type="ORF">LPLAT_LOCUS9310</name>
</gene>
<proteinExistence type="predicted"/>
<name>A0AAV2NTP3_9HYME</name>
<protein>
    <submittedName>
        <fullName evidence="1">Uncharacterized protein</fullName>
    </submittedName>
</protein>
<dbReference type="EMBL" id="OZ034827">
    <property type="protein sequence ID" value="CAL1683618.1"/>
    <property type="molecule type" value="Genomic_DNA"/>
</dbReference>
<dbReference type="AlphaFoldDB" id="A0AAV2NTP3"/>
<accession>A0AAV2NTP3</accession>
<evidence type="ECO:0000313" key="2">
    <source>
        <dbReference type="Proteomes" id="UP001497644"/>
    </source>
</evidence>
<keyword evidence="2" id="KW-1185">Reference proteome</keyword>
<organism evidence="1 2">
    <name type="scientific">Lasius platythorax</name>
    <dbReference type="NCBI Taxonomy" id="488582"/>
    <lineage>
        <taxon>Eukaryota</taxon>
        <taxon>Metazoa</taxon>
        <taxon>Ecdysozoa</taxon>
        <taxon>Arthropoda</taxon>
        <taxon>Hexapoda</taxon>
        <taxon>Insecta</taxon>
        <taxon>Pterygota</taxon>
        <taxon>Neoptera</taxon>
        <taxon>Endopterygota</taxon>
        <taxon>Hymenoptera</taxon>
        <taxon>Apocrita</taxon>
        <taxon>Aculeata</taxon>
        <taxon>Formicoidea</taxon>
        <taxon>Formicidae</taxon>
        <taxon>Formicinae</taxon>
        <taxon>Lasius</taxon>
        <taxon>Lasius</taxon>
    </lineage>
</organism>
<sequence length="90" mass="9541">MYPHSCEIRRAEISASGPSVRLAWISGSTLLSAESTERSIGGDRRLERGLRARKCDGGSGFSPYAGRHSSCSWTAGLGTLPVRPFGCLAA</sequence>
<dbReference type="Proteomes" id="UP001497644">
    <property type="component" value="Chromosome 4"/>
</dbReference>
<reference evidence="1" key="1">
    <citation type="submission" date="2024-04" db="EMBL/GenBank/DDBJ databases">
        <authorList>
            <consortium name="Molecular Ecology Group"/>
        </authorList>
    </citation>
    <scope>NUCLEOTIDE SEQUENCE</scope>
</reference>
<evidence type="ECO:0000313" key="1">
    <source>
        <dbReference type="EMBL" id="CAL1683618.1"/>
    </source>
</evidence>